<sequence>MYRVALKLEGETTIKREFGNLLQAADNYPKYVTTNSEFNGNSYRGIKPIYVRDFLMWEQ</sequence>
<organism evidence="1 2">
    <name type="scientific">Pedobacter yonginense</name>
    <dbReference type="NCBI Taxonomy" id="651869"/>
    <lineage>
        <taxon>Bacteria</taxon>
        <taxon>Pseudomonadati</taxon>
        <taxon>Bacteroidota</taxon>
        <taxon>Sphingobacteriia</taxon>
        <taxon>Sphingobacteriales</taxon>
        <taxon>Sphingobacteriaceae</taxon>
        <taxon>Pedobacter</taxon>
    </lineage>
</organism>
<name>A0A317EQA6_9SPHI</name>
<reference evidence="1 2" key="1">
    <citation type="submission" date="2018-05" db="EMBL/GenBank/DDBJ databases">
        <title>Pedobacter paludis sp. nov., isolated from wetland soil.</title>
        <authorList>
            <person name="Zhang Y."/>
            <person name="Wang G."/>
        </authorList>
    </citation>
    <scope>NUCLEOTIDE SEQUENCE [LARGE SCALE GENOMIC DNA]</scope>
    <source>
        <strain evidence="1 2">KCTC22721</strain>
    </source>
</reference>
<evidence type="ECO:0008006" key="3">
    <source>
        <dbReference type="Google" id="ProtNLM"/>
    </source>
</evidence>
<gene>
    <name evidence="1" type="ORF">DHW03_12705</name>
</gene>
<dbReference type="OrthoDB" id="9801840at2"/>
<evidence type="ECO:0000313" key="2">
    <source>
        <dbReference type="Proteomes" id="UP000245379"/>
    </source>
</evidence>
<accession>A0A317EQA6</accession>
<dbReference type="AlphaFoldDB" id="A0A317EQA6"/>
<proteinExistence type="predicted"/>
<comment type="caution">
    <text evidence="1">The sequence shown here is derived from an EMBL/GenBank/DDBJ whole genome shotgun (WGS) entry which is preliminary data.</text>
</comment>
<keyword evidence="2" id="KW-1185">Reference proteome</keyword>
<dbReference type="EMBL" id="QGNZ01000003">
    <property type="protein sequence ID" value="PWS27288.1"/>
    <property type="molecule type" value="Genomic_DNA"/>
</dbReference>
<protein>
    <recommendedName>
        <fullName evidence="3">ATPase</fullName>
    </recommendedName>
</protein>
<evidence type="ECO:0000313" key="1">
    <source>
        <dbReference type="EMBL" id="PWS27288.1"/>
    </source>
</evidence>
<dbReference type="Proteomes" id="UP000245379">
    <property type="component" value="Unassembled WGS sequence"/>
</dbReference>